<dbReference type="GO" id="GO:0016787">
    <property type="term" value="F:hydrolase activity"/>
    <property type="evidence" value="ECO:0007669"/>
    <property type="project" value="UniProtKB-KW"/>
</dbReference>
<sequence length="1092" mass="120350">MRTLNYLGLLLAICLFIPVEGMAQRRKKNTTTLNASLADSVFSGLKLRNIGPAIKSGRIADIAIHPENDNIWYVAVGSGGVWKTENSGTTWKPIFDKQKVYSIGCVTIDPNNPNTIWVGTGENVGGRHVAFGDGVYKSTDGGAKWSHMGLPTSEHISKILVHPENPDIVWVASQGPLWKKGGERGLYKTVDGGKSWKRTLGDDTWVGVTELVSDPRNPDILYAATWQRHRTVAAYMGGGPGSGLHKSIDGGETWTALKKGLPTSWMGKIGLAISPQNPDVLYAAIELDRRSGAVYRSTDRGASWEKRSNAVSGATGPHYYQELYASPHQFDKIYLVDVRMQVSEDGGKSFSRMREESKHSDNHALAFKKDDPNYLMIGTDGGIYETFDDTKNWRFIENLPVTQFYKVALDDSTPFYNIYGGTQDNGTQGGPSRTASVNGIQNSDWKIVLNWDGHQPATEPGNPNIMYAERQEGTLSRIDLATGEVMDIQPQPGKDETFERFNWDAPILVSQNTPSTIYFASQRVWKSTNRGDSWTALSGDLTRNQNRFEMPIMGKKQSWDAPWDMLAMSNYNSITSLAVSPLNEQIIYAGTDDGLIQASTDGGANWRRIEVGSISGIPATAFVNDIKADLYDANTLYVALDNHKYGDFKPYLVKSSDNGRTWTKITGNLPRIGMVWRMVQDHVKKDLLFTATEFGMYFSVNGGQQWTKLGGAPTIAFRDLAIQKRENDLVGASFGRGFFVLDDYSALRDIDAQSLQQEAMLFKPRDAWWYIEKPNLSFEGLRGDMGASHYVAPNPTFGVNFTYYLKEGLKSKKENRKAAEKKLGNGNIAFPGWDALAEETTASPPLLLLAISDAQGKVVRKISAKPKAGINRINWDLRHPSPALIRLQAAHGNDHDGPSAGFLAAPGQYTAQLYSVVDGKPTSISESVSFQLKPLFEGSLPGANIEDVTAFWRNYEATAQRSEKLESAINNQLNRAKAMEKSAQSAQIGPGELENKSYTLVQAAKKLQSDYNGDPNKTQVGEKTKPTVGGRLFSLLIGLERSTYGPTATHKKSMEIVQSELASFEGRLQHLKNQASALESELQNAGAPLIEE</sequence>
<dbReference type="Gene3D" id="2.130.10.10">
    <property type="entry name" value="YVTN repeat-like/Quinoprotein amine dehydrogenase"/>
    <property type="match status" value="5"/>
</dbReference>
<reference evidence="2 3" key="1">
    <citation type="submission" date="2017-04" db="EMBL/GenBank/DDBJ databases">
        <title>A new member of the family Flavobacteriaceae isolated from ascidians.</title>
        <authorList>
            <person name="Chen L."/>
        </authorList>
    </citation>
    <scope>NUCLEOTIDE SEQUENCE [LARGE SCALE GENOMIC DNA]</scope>
    <source>
        <strain evidence="2 3">HQA918</strain>
    </source>
</reference>
<evidence type="ECO:0000313" key="3">
    <source>
        <dbReference type="Proteomes" id="UP000219559"/>
    </source>
</evidence>
<proteinExistence type="predicted"/>
<dbReference type="AlphaFoldDB" id="A0A2A4G7Q7"/>
<evidence type="ECO:0000256" key="1">
    <source>
        <dbReference type="SAM" id="Coils"/>
    </source>
</evidence>
<dbReference type="SUPFAM" id="SSF50939">
    <property type="entry name" value="Sialidases"/>
    <property type="match status" value="2"/>
</dbReference>
<gene>
    <name evidence="2" type="ORF">B7P33_12140</name>
</gene>
<dbReference type="Proteomes" id="UP000219559">
    <property type="component" value="Unassembled WGS sequence"/>
</dbReference>
<evidence type="ECO:0000313" key="2">
    <source>
        <dbReference type="EMBL" id="PCE63994.1"/>
    </source>
</evidence>
<dbReference type="PANTHER" id="PTHR43739">
    <property type="entry name" value="XYLOGLUCANASE (EUROFUNG)"/>
    <property type="match status" value="1"/>
</dbReference>
<keyword evidence="3" id="KW-1185">Reference proteome</keyword>
<feature type="coiled-coil region" evidence="1">
    <location>
        <begin position="1054"/>
        <end position="1081"/>
    </location>
</feature>
<dbReference type="InterPro" id="IPR015943">
    <property type="entry name" value="WD40/YVTN_repeat-like_dom_sf"/>
</dbReference>
<dbReference type="CDD" id="cd15482">
    <property type="entry name" value="Sialidase_non-viral"/>
    <property type="match status" value="2"/>
</dbReference>
<organism evidence="2 3">
    <name type="scientific">Sediminicola luteus</name>
    <dbReference type="NCBI Taxonomy" id="319238"/>
    <lineage>
        <taxon>Bacteria</taxon>
        <taxon>Pseudomonadati</taxon>
        <taxon>Bacteroidota</taxon>
        <taxon>Flavobacteriia</taxon>
        <taxon>Flavobacteriales</taxon>
        <taxon>Flavobacteriaceae</taxon>
        <taxon>Sediminicola</taxon>
    </lineage>
</organism>
<protein>
    <submittedName>
        <fullName evidence="2">Glycosyl hydrolase</fullName>
    </submittedName>
</protein>
<dbReference type="OrthoDB" id="9764804at2"/>
<dbReference type="Gene3D" id="2.60.40.4070">
    <property type="match status" value="1"/>
</dbReference>
<feature type="coiled-coil region" evidence="1">
    <location>
        <begin position="955"/>
        <end position="982"/>
    </location>
</feature>
<dbReference type="InterPro" id="IPR036278">
    <property type="entry name" value="Sialidase_sf"/>
</dbReference>
<dbReference type="InterPro" id="IPR052025">
    <property type="entry name" value="Xyloglucanase_GH74"/>
</dbReference>
<keyword evidence="2" id="KW-0378">Hydrolase</keyword>
<keyword evidence="1" id="KW-0175">Coiled coil</keyword>
<comment type="caution">
    <text evidence="2">The sequence shown here is derived from an EMBL/GenBank/DDBJ whole genome shotgun (WGS) entry which is preliminary data.</text>
</comment>
<dbReference type="RefSeq" id="WP_097442712.1">
    <property type="nucleotide sequence ID" value="NZ_NBWU01000004.1"/>
</dbReference>
<name>A0A2A4G7Q7_9FLAO</name>
<dbReference type="EMBL" id="NBWU01000004">
    <property type="protein sequence ID" value="PCE63994.1"/>
    <property type="molecule type" value="Genomic_DNA"/>
</dbReference>
<dbReference type="GO" id="GO:0010411">
    <property type="term" value="P:xyloglucan metabolic process"/>
    <property type="evidence" value="ECO:0007669"/>
    <property type="project" value="TreeGrafter"/>
</dbReference>
<accession>A0A2A4G7Q7</accession>
<dbReference type="PANTHER" id="PTHR43739:SF5">
    <property type="entry name" value="EXO-ALPHA-SIALIDASE"/>
    <property type="match status" value="1"/>
</dbReference>